<evidence type="ECO:0000256" key="10">
    <source>
        <dbReference type="ARBA" id="ARBA00023163"/>
    </source>
</evidence>
<feature type="domain" description="C2H2-type" evidence="16">
    <location>
        <begin position="219"/>
        <end position="246"/>
    </location>
</feature>
<feature type="domain" description="C2H2-type" evidence="16">
    <location>
        <begin position="247"/>
        <end position="274"/>
    </location>
</feature>
<dbReference type="PROSITE" id="PS00028">
    <property type="entry name" value="ZINC_FINGER_C2H2_1"/>
    <property type="match status" value="4"/>
</dbReference>
<keyword evidence="6 14" id="KW-0863">Zinc-finger</keyword>
<dbReference type="Proteomes" id="UP000639338">
    <property type="component" value="Unassembled WGS sequence"/>
</dbReference>
<dbReference type="GO" id="GO:0008270">
    <property type="term" value="F:zinc ion binding"/>
    <property type="evidence" value="ECO:0007669"/>
    <property type="project" value="UniProtKB-KW"/>
</dbReference>
<dbReference type="SUPFAM" id="SSF57667">
    <property type="entry name" value="beta-beta-alpha zinc fingers"/>
    <property type="match status" value="3"/>
</dbReference>
<keyword evidence="9" id="KW-0238">DNA-binding</keyword>
<name>A0A834XQJ4_APHGI</name>
<feature type="compositionally biased region" description="Low complexity" evidence="15">
    <location>
        <begin position="459"/>
        <end position="472"/>
    </location>
</feature>
<evidence type="ECO:0000256" key="13">
    <source>
        <dbReference type="ARBA" id="ARBA00053345"/>
    </source>
</evidence>
<feature type="region of interest" description="Disordered" evidence="15">
    <location>
        <begin position="457"/>
        <end position="489"/>
    </location>
</feature>
<dbReference type="PANTHER" id="PTHR16515">
    <property type="entry name" value="PR DOMAIN ZINC FINGER PROTEIN"/>
    <property type="match status" value="1"/>
</dbReference>
<feature type="domain" description="C2H2-type" evidence="16">
    <location>
        <begin position="303"/>
        <end position="330"/>
    </location>
</feature>
<gene>
    <name evidence="17" type="ORF">HCN44_000156</name>
</gene>
<evidence type="ECO:0000256" key="5">
    <source>
        <dbReference type="ARBA" id="ARBA00022737"/>
    </source>
</evidence>
<evidence type="ECO:0000313" key="18">
    <source>
        <dbReference type="Proteomes" id="UP000639338"/>
    </source>
</evidence>
<evidence type="ECO:0000256" key="15">
    <source>
        <dbReference type="SAM" id="MobiDB-lite"/>
    </source>
</evidence>
<feature type="compositionally biased region" description="Basic residues" evidence="15">
    <location>
        <begin position="176"/>
        <end position="185"/>
    </location>
</feature>
<evidence type="ECO:0000256" key="4">
    <source>
        <dbReference type="ARBA" id="ARBA00022723"/>
    </source>
</evidence>
<keyword evidence="5" id="KW-0677">Repeat</keyword>
<feature type="compositionally biased region" description="Low complexity" evidence="15">
    <location>
        <begin position="145"/>
        <end position="165"/>
    </location>
</feature>
<feature type="compositionally biased region" description="Polar residues" evidence="15">
    <location>
        <begin position="32"/>
        <end position="43"/>
    </location>
</feature>
<comment type="caution">
    <text evidence="17">The sequence shown here is derived from an EMBL/GenBank/DDBJ whole genome shotgun (WGS) entry which is preliminary data.</text>
</comment>
<keyword evidence="3" id="KW-0217">Developmental protein</keyword>
<dbReference type="SMART" id="SM00355">
    <property type="entry name" value="ZnF_C2H2"/>
    <property type="match status" value="5"/>
</dbReference>
<feature type="compositionally biased region" description="Polar residues" evidence="15">
    <location>
        <begin position="113"/>
        <end position="123"/>
    </location>
</feature>
<comment type="function">
    <text evidence="13">Krueppel is a gap class segmentation protein.</text>
</comment>
<evidence type="ECO:0000259" key="16">
    <source>
        <dbReference type="PROSITE" id="PS50157"/>
    </source>
</evidence>
<keyword evidence="7" id="KW-0862">Zinc</keyword>
<comment type="similarity">
    <text evidence="2">Belongs to the krueppel C2H2-type zinc-finger protein family.</text>
</comment>
<dbReference type="Gene3D" id="3.30.160.60">
    <property type="entry name" value="Classic Zinc Finger"/>
    <property type="match status" value="4"/>
</dbReference>
<evidence type="ECO:0000256" key="12">
    <source>
        <dbReference type="ARBA" id="ARBA00023843"/>
    </source>
</evidence>
<evidence type="ECO:0000256" key="9">
    <source>
        <dbReference type="ARBA" id="ARBA00023125"/>
    </source>
</evidence>
<dbReference type="FunFam" id="3.30.160.60:FF:000358">
    <property type="entry name" value="zinc finger protein 24"/>
    <property type="match status" value="1"/>
</dbReference>
<dbReference type="GO" id="GO:0005634">
    <property type="term" value="C:nucleus"/>
    <property type="evidence" value="ECO:0007669"/>
    <property type="project" value="UniProtKB-SubCell"/>
</dbReference>
<dbReference type="PROSITE" id="PS50157">
    <property type="entry name" value="ZINC_FINGER_C2H2_2"/>
    <property type="match status" value="4"/>
</dbReference>
<dbReference type="Pfam" id="PF00096">
    <property type="entry name" value="zf-C2H2"/>
    <property type="match status" value="4"/>
</dbReference>
<evidence type="ECO:0000256" key="7">
    <source>
        <dbReference type="ARBA" id="ARBA00022833"/>
    </source>
</evidence>
<protein>
    <recommendedName>
        <fullName evidence="12">Protein krueppel</fullName>
    </recommendedName>
</protein>
<sequence>MALSYLNETQINPGLRDVQQFEMKQEKDKHQSSPPSSPTLNNQSIYPQLNAAAAAASLMSPQLLAHTLSLYAAGFNPALPSTMPMNVAATNHALYTHAAHALFNSWLSPTATSPPLQMQQGQLSPPVHSLKNINNHTSRNHHHNNNNNNNNSTNNNNNINHNNNNIVSSSVDKKKSQTTKRRGPKVKTEISPMLVEGVPPSPPNSVSPEAIRDVKAKSFTCSTCHRSFAYKHVLQNHVRTHTGEKPFVCPVCQKRFTRDHHLKTHMRLHTGEKPYKCEHCDRRFVQVANLRRHERVHTGERPYSCTDCAQRFSDSNQLRAHQLIHQNVRPFHCEHCDTRFRRRHHMLTHKCVANNNNNNNINNNNLNRQTPSIASDDMDDYEVDIDDIDDDKNNLPTMVNYTNQLMNKSTIDIINNNCNDTTIKVPTNLQKRSQPINIPEQTEPEDLSMSTGMNKQLLSHSHSSGDSVISKSPISDTYLHDDDDEDDDEHHYRTKLIKLAINKSNNHES</sequence>
<evidence type="ECO:0000256" key="3">
    <source>
        <dbReference type="ARBA" id="ARBA00022492"/>
    </source>
</evidence>
<evidence type="ECO:0000256" key="11">
    <source>
        <dbReference type="ARBA" id="ARBA00023242"/>
    </source>
</evidence>
<evidence type="ECO:0000256" key="14">
    <source>
        <dbReference type="PROSITE-ProRule" id="PRU00042"/>
    </source>
</evidence>
<dbReference type="OrthoDB" id="654211at2759"/>
<evidence type="ECO:0000256" key="2">
    <source>
        <dbReference type="ARBA" id="ARBA00006991"/>
    </source>
</evidence>
<feature type="region of interest" description="Disordered" evidence="15">
    <location>
        <begin position="113"/>
        <end position="186"/>
    </location>
</feature>
<keyword evidence="10" id="KW-0804">Transcription</keyword>
<dbReference type="InterPro" id="IPR050331">
    <property type="entry name" value="Zinc_finger"/>
</dbReference>
<evidence type="ECO:0000256" key="8">
    <source>
        <dbReference type="ARBA" id="ARBA00023015"/>
    </source>
</evidence>
<dbReference type="FunFam" id="3.30.160.60:FF:000072">
    <property type="entry name" value="zinc finger protein 143 isoform X1"/>
    <property type="match status" value="1"/>
</dbReference>
<dbReference type="AlphaFoldDB" id="A0A834XQJ4"/>
<keyword evidence="4" id="KW-0479">Metal-binding</keyword>
<evidence type="ECO:0000313" key="17">
    <source>
        <dbReference type="EMBL" id="KAF7990351.1"/>
    </source>
</evidence>
<dbReference type="EMBL" id="JACMRX010000004">
    <property type="protein sequence ID" value="KAF7990351.1"/>
    <property type="molecule type" value="Genomic_DNA"/>
</dbReference>
<dbReference type="InterPro" id="IPR036236">
    <property type="entry name" value="Znf_C2H2_sf"/>
</dbReference>
<feature type="domain" description="C2H2-type" evidence="16">
    <location>
        <begin position="275"/>
        <end position="302"/>
    </location>
</feature>
<comment type="subcellular location">
    <subcellularLocation>
        <location evidence="1">Nucleus</location>
    </subcellularLocation>
</comment>
<dbReference type="FunFam" id="3.30.160.60:FF:001506">
    <property type="entry name" value="Zinc finger protein"/>
    <property type="match status" value="1"/>
</dbReference>
<dbReference type="PANTHER" id="PTHR16515:SF66">
    <property type="entry name" value="C2H2-TYPE DOMAIN-CONTAINING PROTEIN"/>
    <property type="match status" value="1"/>
</dbReference>
<proteinExistence type="inferred from homology"/>
<feature type="region of interest" description="Disordered" evidence="15">
    <location>
        <begin position="22"/>
        <end position="43"/>
    </location>
</feature>
<keyword evidence="18" id="KW-1185">Reference proteome</keyword>
<keyword evidence="8" id="KW-0805">Transcription regulation</keyword>
<keyword evidence="3" id="KW-0302">Gap protein</keyword>
<dbReference type="GO" id="GO:0010468">
    <property type="term" value="P:regulation of gene expression"/>
    <property type="evidence" value="ECO:0007669"/>
    <property type="project" value="TreeGrafter"/>
</dbReference>
<organism evidence="17 18">
    <name type="scientific">Aphidius gifuensis</name>
    <name type="common">Parasitoid wasp</name>
    <dbReference type="NCBI Taxonomy" id="684658"/>
    <lineage>
        <taxon>Eukaryota</taxon>
        <taxon>Metazoa</taxon>
        <taxon>Ecdysozoa</taxon>
        <taxon>Arthropoda</taxon>
        <taxon>Hexapoda</taxon>
        <taxon>Insecta</taxon>
        <taxon>Pterygota</taxon>
        <taxon>Neoptera</taxon>
        <taxon>Endopterygota</taxon>
        <taxon>Hymenoptera</taxon>
        <taxon>Apocrita</taxon>
        <taxon>Ichneumonoidea</taxon>
        <taxon>Braconidae</taxon>
        <taxon>Aphidiinae</taxon>
        <taxon>Aphidius</taxon>
    </lineage>
</organism>
<accession>A0A834XQJ4</accession>
<dbReference type="GO" id="GO:0035282">
    <property type="term" value="P:segmentation"/>
    <property type="evidence" value="ECO:0007669"/>
    <property type="project" value="UniProtKB-KW"/>
</dbReference>
<evidence type="ECO:0000256" key="1">
    <source>
        <dbReference type="ARBA" id="ARBA00004123"/>
    </source>
</evidence>
<dbReference type="FunFam" id="3.30.160.60:FF:001954">
    <property type="entry name" value="Zinc finger protein 787"/>
    <property type="match status" value="1"/>
</dbReference>
<keyword evidence="11" id="KW-0539">Nucleus</keyword>
<dbReference type="GO" id="GO:0003677">
    <property type="term" value="F:DNA binding"/>
    <property type="evidence" value="ECO:0007669"/>
    <property type="project" value="UniProtKB-KW"/>
</dbReference>
<evidence type="ECO:0000256" key="6">
    <source>
        <dbReference type="ARBA" id="ARBA00022771"/>
    </source>
</evidence>
<reference evidence="17 18" key="1">
    <citation type="submission" date="2020-08" db="EMBL/GenBank/DDBJ databases">
        <title>Aphidius gifuensis genome sequencing and assembly.</title>
        <authorList>
            <person name="Du Z."/>
        </authorList>
    </citation>
    <scope>NUCLEOTIDE SEQUENCE [LARGE SCALE GENOMIC DNA]</scope>
    <source>
        <strain evidence="17">YNYX2018</strain>
        <tissue evidence="17">Adults</tissue>
    </source>
</reference>
<dbReference type="InterPro" id="IPR013087">
    <property type="entry name" value="Znf_C2H2_type"/>
</dbReference>